<dbReference type="GeneID" id="19165087"/>
<dbReference type="Pfam" id="PF22939">
    <property type="entry name" value="WHD_GPIID"/>
    <property type="match status" value="1"/>
</dbReference>
<protein>
    <submittedName>
        <fullName evidence="4">Uncharacterized protein</fullName>
    </submittedName>
</protein>
<dbReference type="OrthoDB" id="448455at2759"/>
<dbReference type="Pfam" id="PF24883">
    <property type="entry name" value="NPHP3_N"/>
    <property type="match status" value="2"/>
</dbReference>
<keyword evidence="5" id="KW-1185">Reference proteome</keyword>
<organism evidence="4 5">
    <name type="scientific">Capronia epimyces CBS 606.96</name>
    <dbReference type="NCBI Taxonomy" id="1182542"/>
    <lineage>
        <taxon>Eukaryota</taxon>
        <taxon>Fungi</taxon>
        <taxon>Dikarya</taxon>
        <taxon>Ascomycota</taxon>
        <taxon>Pezizomycotina</taxon>
        <taxon>Eurotiomycetes</taxon>
        <taxon>Chaetothyriomycetidae</taxon>
        <taxon>Chaetothyriales</taxon>
        <taxon>Herpotrichiellaceae</taxon>
        <taxon>Capronia</taxon>
    </lineage>
</organism>
<dbReference type="InterPro" id="IPR054471">
    <property type="entry name" value="GPIID_WHD"/>
</dbReference>
<evidence type="ECO:0000259" key="3">
    <source>
        <dbReference type="Pfam" id="PF24883"/>
    </source>
</evidence>
<accession>W9YHQ7</accession>
<dbReference type="PANTHER" id="PTHR10039">
    <property type="entry name" value="AMELOGENIN"/>
    <property type="match status" value="1"/>
</dbReference>
<evidence type="ECO:0000313" key="4">
    <source>
        <dbReference type="EMBL" id="EXJ92397.1"/>
    </source>
</evidence>
<dbReference type="InterPro" id="IPR056884">
    <property type="entry name" value="NPHP3-like_N"/>
</dbReference>
<feature type="domain" description="Nephrocystin 3-like N-terminal" evidence="3">
    <location>
        <begin position="417"/>
        <end position="619"/>
    </location>
</feature>
<dbReference type="HOGENOM" id="CLU_283993_0_0_1"/>
<keyword evidence="1" id="KW-0677">Repeat</keyword>
<dbReference type="RefSeq" id="XP_007729287.1">
    <property type="nucleotide sequence ID" value="XM_007731097.1"/>
</dbReference>
<evidence type="ECO:0000256" key="1">
    <source>
        <dbReference type="ARBA" id="ARBA00022737"/>
    </source>
</evidence>
<dbReference type="InterPro" id="IPR027417">
    <property type="entry name" value="P-loop_NTPase"/>
</dbReference>
<evidence type="ECO:0000313" key="5">
    <source>
        <dbReference type="Proteomes" id="UP000019478"/>
    </source>
</evidence>
<dbReference type="Proteomes" id="UP000019478">
    <property type="component" value="Unassembled WGS sequence"/>
</dbReference>
<evidence type="ECO:0000259" key="2">
    <source>
        <dbReference type="Pfam" id="PF22939"/>
    </source>
</evidence>
<dbReference type="Gene3D" id="3.40.50.300">
    <property type="entry name" value="P-loop containing nucleotide triphosphate hydrolases"/>
    <property type="match status" value="2"/>
</dbReference>
<dbReference type="SUPFAM" id="SSF52540">
    <property type="entry name" value="P-loop containing nucleoside triphosphate hydrolases"/>
    <property type="match status" value="2"/>
</dbReference>
<name>W9YHQ7_9EURO</name>
<dbReference type="EMBL" id="AMGY01000001">
    <property type="protein sequence ID" value="EXJ92397.1"/>
    <property type="molecule type" value="Genomic_DNA"/>
</dbReference>
<dbReference type="AlphaFoldDB" id="W9YHQ7"/>
<feature type="domain" description="Nephrocystin 3-like N-terminal" evidence="3">
    <location>
        <begin position="189"/>
        <end position="370"/>
    </location>
</feature>
<gene>
    <name evidence="4" type="ORF">A1O3_00947</name>
</gene>
<reference evidence="4 5" key="1">
    <citation type="submission" date="2013-03" db="EMBL/GenBank/DDBJ databases">
        <title>The Genome Sequence of Capronia epimyces CBS 606.96.</title>
        <authorList>
            <consortium name="The Broad Institute Genomics Platform"/>
            <person name="Cuomo C."/>
            <person name="de Hoog S."/>
            <person name="Gorbushina A."/>
            <person name="Walker B."/>
            <person name="Young S.K."/>
            <person name="Zeng Q."/>
            <person name="Gargeya S."/>
            <person name="Fitzgerald M."/>
            <person name="Haas B."/>
            <person name="Abouelleil A."/>
            <person name="Allen A.W."/>
            <person name="Alvarado L."/>
            <person name="Arachchi H.M."/>
            <person name="Berlin A.M."/>
            <person name="Chapman S.B."/>
            <person name="Gainer-Dewar J."/>
            <person name="Goldberg J."/>
            <person name="Griggs A."/>
            <person name="Gujja S."/>
            <person name="Hansen M."/>
            <person name="Howarth C."/>
            <person name="Imamovic A."/>
            <person name="Ireland A."/>
            <person name="Larimer J."/>
            <person name="McCowan C."/>
            <person name="Murphy C."/>
            <person name="Pearson M."/>
            <person name="Poon T.W."/>
            <person name="Priest M."/>
            <person name="Roberts A."/>
            <person name="Saif S."/>
            <person name="Shea T."/>
            <person name="Sisk P."/>
            <person name="Sykes S."/>
            <person name="Wortman J."/>
            <person name="Nusbaum C."/>
            <person name="Birren B."/>
        </authorList>
    </citation>
    <scope>NUCLEOTIDE SEQUENCE [LARGE SCALE GENOMIC DNA]</scope>
    <source>
        <strain evidence="4 5">CBS 606.96</strain>
    </source>
</reference>
<proteinExistence type="predicted"/>
<dbReference type="eggNOG" id="KOG0504">
    <property type="taxonomic scope" value="Eukaryota"/>
</dbReference>
<dbReference type="STRING" id="1182542.W9YHQ7"/>
<feature type="domain" description="GPI inositol-deacylase winged helix" evidence="2">
    <location>
        <begin position="763"/>
        <end position="868"/>
    </location>
</feature>
<comment type="caution">
    <text evidence="4">The sequence shown here is derived from an EMBL/GenBank/DDBJ whole genome shotgun (WGS) entry which is preliminary data.</text>
</comment>
<sequence length="1095" mass="125513">MVIARPNGSGKLRSRFDPNCVKGFIFLGTPHEGSELMVFAKAMSLFGHWQGSSSTLLEVLDHRSQENRSLHHDFLTGYGSTEMVNFYEVMPECMGPFPIMNAVSKDSASIPGKFNIPCPGTHRNIHRFMSDKELGYIRLRERITNLVNDNILLKYQGSILQDMKTFSDHVESVFQQEFRVVKINREAIKWFLESPEYYGWLSSNEARFLWYSGPPGSGKTTTSLEIVNQLEEKYSFRTRLAYFFCSHHSKISLSTPPQRITSVALVTAITSQFIGRDNFPNLPTDIQAHLSAGHRPTENDHEVALWKALQTMLFSMLTENQEVRIVLDGIDELPRAEMTRFLRSLRDIWDTVETAIAGGSKRLKILIVSRPFKIIQDIMAGLPSINPEKESTDCLNSLAARADNERRGLVSLGEKETGAWLWVDDTYKDWNDSKESALLWIQGKPGSGKSTLSKKLLSDIMSRHKIPDRYGVFTKKPVCPAAGTHMSPNTSTVLLASFFYSLRGAKSEISNTQMLQSLLYQLLDQERRLYPIFRETYRKLLAGAGGRAANIDWSFDNLHHVFASLAKFEDFHLEVYLVIDGMDEAEKSERDRILSLLEHFGDTGSKGRACIIKYVLASRPQDDIKDSLLDRESRKGFFHLILEQKNEEDIKSFIRVKMVRLQKAYRSKHSSSRNNSTSMASFEDVLRDAADYLAEKARGVFLWVEIVTNELKRCVDTGYIPIAIKKTLHELPEELEEFYERIINDLLARFEEKGKRKIDDLVREARQMLTWATFAERPLTVEEFRHAIAIPATVEENSGIDLSAHLLPDHSNVKLRIAHVCGDLLEIIPMSNSSGRLKTRDHEDIIQLLHRTVRDFLTRDSRAGQFSMKRPQGEYEIFVNCISYLRLFTERCPQICLDDSDDTDDAPTAVAVIRYLRDWPLLFYIFRFLPRHLQNSGDKVDQARNIGAEFAESVMRQEGTPASWLLASWFERTGLLRDDSLEGLGEADDFRLLCNQEASFKDDTVDVAATLLELEAVSTAATSMEDDNDLFWYVLYWGWESPRAALESTVKLLYKWLRQLATQELSAPFLERERILIYRHKTVQLLYKWLRQLVT</sequence>